<organism evidence="2 3">
    <name type="scientific">SAR324 cluster bacterium</name>
    <dbReference type="NCBI Taxonomy" id="2024889"/>
    <lineage>
        <taxon>Bacteria</taxon>
        <taxon>Deltaproteobacteria</taxon>
        <taxon>SAR324 cluster</taxon>
    </lineage>
</organism>
<keyword evidence="1" id="KW-0812">Transmembrane</keyword>
<comment type="caution">
    <text evidence="2">The sequence shown here is derived from an EMBL/GenBank/DDBJ whole genome shotgun (WGS) entry which is preliminary data.</text>
</comment>
<reference evidence="2 3" key="1">
    <citation type="journal article" date="2020" name="Biotechnol. Biofuels">
        <title>New insights from the biogas microbiome by comprehensive genome-resolved metagenomics of nearly 1600 species originating from multiple anaerobic digesters.</title>
        <authorList>
            <person name="Campanaro S."/>
            <person name="Treu L."/>
            <person name="Rodriguez-R L.M."/>
            <person name="Kovalovszki A."/>
            <person name="Ziels R.M."/>
            <person name="Maus I."/>
            <person name="Zhu X."/>
            <person name="Kougias P.G."/>
            <person name="Basile A."/>
            <person name="Luo G."/>
            <person name="Schluter A."/>
            <person name="Konstantinidis K.T."/>
            <person name="Angelidaki I."/>
        </authorList>
    </citation>
    <scope>NUCLEOTIDE SEQUENCE [LARGE SCALE GENOMIC DNA]</scope>
    <source>
        <strain evidence="2">AS27yjCOA_65</strain>
    </source>
</reference>
<sequence length="400" mass="42082">MPINQINNFGTYQYINPFFSSGRSYQNRASASNKSQSSLSGLFSNIGKKAEEYNFKNFIQSAGKWFSSLFKPERFMALSEAQNVAYNLPAIIASGGAMPGGISAQAVSKGFQLGLSNLSPELQTIEQLIGLSSAQEAMCTMDAGLSTSSQAATTGGSSILGLATSIVGSAVGLYNLIKTWGKASPLNAAISGVATGAGIGSFIPGLGTLLGGAIGGIVGFCSTLFGSKKPLDQKMRDKFREGLIEAGVIDKNWTIGLADGTRYDIGIDGGPKKEYGGRRPYEMDMSHPLVGDMIGLLNPLLAVATGANEKLQTSFVGYFVNAAISNADGDVQKAFDNVRAIYSQFNASPELLVQGLMSLAQEGKISAGVLQAYVGGLQDVFSNNTYQLKQQTQVPYLKSA</sequence>
<evidence type="ECO:0000256" key="1">
    <source>
        <dbReference type="SAM" id="Phobius"/>
    </source>
</evidence>
<name>A0A7X9IJ00_9DELT</name>
<proteinExistence type="predicted"/>
<evidence type="ECO:0000313" key="3">
    <source>
        <dbReference type="Proteomes" id="UP000524246"/>
    </source>
</evidence>
<accession>A0A7X9IJ00</accession>
<gene>
    <name evidence="2" type="ORF">GYA55_03055</name>
</gene>
<evidence type="ECO:0008006" key="4">
    <source>
        <dbReference type="Google" id="ProtNLM"/>
    </source>
</evidence>
<feature type="transmembrane region" description="Helical" evidence="1">
    <location>
        <begin position="159"/>
        <end position="177"/>
    </location>
</feature>
<keyword evidence="1" id="KW-0472">Membrane</keyword>
<dbReference type="EMBL" id="JAAZON010000118">
    <property type="protein sequence ID" value="NMC62125.1"/>
    <property type="molecule type" value="Genomic_DNA"/>
</dbReference>
<protein>
    <recommendedName>
        <fullName evidence="4">Glycine zipper domain-containing protein</fullName>
    </recommendedName>
</protein>
<keyword evidence="1" id="KW-1133">Transmembrane helix</keyword>
<feature type="transmembrane region" description="Helical" evidence="1">
    <location>
        <begin position="209"/>
        <end position="226"/>
    </location>
</feature>
<dbReference type="AlphaFoldDB" id="A0A7X9IJ00"/>
<dbReference type="Proteomes" id="UP000524246">
    <property type="component" value="Unassembled WGS sequence"/>
</dbReference>
<evidence type="ECO:0000313" key="2">
    <source>
        <dbReference type="EMBL" id="NMC62125.1"/>
    </source>
</evidence>